<comment type="similarity">
    <text evidence="1 3">Belongs to the sulfotransferase 1 family.</text>
</comment>
<evidence type="ECO:0000313" key="5">
    <source>
        <dbReference type="Proteomes" id="UP000813463"/>
    </source>
</evidence>
<evidence type="ECO:0000259" key="4">
    <source>
        <dbReference type="Pfam" id="PF00685"/>
    </source>
</evidence>
<dbReference type="KEGG" id="soe:110800851"/>
<protein>
    <recommendedName>
        <fullName evidence="3">Sulfotransferase</fullName>
        <ecNumber evidence="3">2.8.2.-</ecNumber>
    </recommendedName>
</protein>
<dbReference type="PANTHER" id="PTHR11783">
    <property type="entry name" value="SULFOTRANSFERASE SULT"/>
    <property type="match status" value="1"/>
</dbReference>
<proteinExistence type="inferred from homology"/>
<reference evidence="5" key="1">
    <citation type="journal article" date="2021" name="Nat. Commun.">
        <title>Genomic analyses provide insights into spinach domestication and the genetic basis of agronomic traits.</title>
        <authorList>
            <person name="Cai X."/>
            <person name="Sun X."/>
            <person name="Xu C."/>
            <person name="Sun H."/>
            <person name="Wang X."/>
            <person name="Ge C."/>
            <person name="Zhang Z."/>
            <person name="Wang Q."/>
            <person name="Fei Z."/>
            <person name="Jiao C."/>
            <person name="Wang Q."/>
        </authorList>
    </citation>
    <scope>NUCLEOTIDE SEQUENCE [LARGE SCALE GENOMIC DNA]</scope>
    <source>
        <strain evidence="5">cv. Varoflay</strain>
    </source>
</reference>
<dbReference type="RefSeq" id="XP_021861871.2">
    <property type="nucleotide sequence ID" value="XM_022006179.2"/>
</dbReference>
<keyword evidence="2 3" id="KW-0808">Transferase</keyword>
<dbReference type="GO" id="GO:0051923">
    <property type="term" value="P:sulfation"/>
    <property type="evidence" value="ECO:0000318"/>
    <property type="project" value="GO_Central"/>
</dbReference>
<dbReference type="InterPro" id="IPR000863">
    <property type="entry name" value="Sulfotransferase_dom"/>
</dbReference>
<dbReference type="GO" id="GO:0008146">
    <property type="term" value="F:sulfotransferase activity"/>
    <property type="evidence" value="ECO:0000318"/>
    <property type="project" value="GO_Central"/>
</dbReference>
<dbReference type="Pfam" id="PF00685">
    <property type="entry name" value="Sulfotransfer_1"/>
    <property type="match status" value="1"/>
</dbReference>
<evidence type="ECO:0000256" key="2">
    <source>
        <dbReference type="ARBA" id="ARBA00022679"/>
    </source>
</evidence>
<dbReference type="GeneID" id="110800851"/>
<dbReference type="GO" id="GO:0005737">
    <property type="term" value="C:cytoplasm"/>
    <property type="evidence" value="ECO:0000318"/>
    <property type="project" value="GO_Central"/>
</dbReference>
<evidence type="ECO:0000256" key="3">
    <source>
        <dbReference type="RuleBase" id="RU361155"/>
    </source>
</evidence>
<dbReference type="SUPFAM" id="SSF52540">
    <property type="entry name" value="P-loop containing nucleoside triphosphate hydrolases"/>
    <property type="match status" value="1"/>
</dbReference>
<dbReference type="Proteomes" id="UP000813463">
    <property type="component" value="Chromosome 1"/>
</dbReference>
<dbReference type="Gene3D" id="3.40.50.300">
    <property type="entry name" value="P-loop containing nucleotide triphosphate hydrolases"/>
    <property type="match status" value="1"/>
</dbReference>
<evidence type="ECO:0000313" key="6">
    <source>
        <dbReference type="RefSeq" id="XP_021861871.2"/>
    </source>
</evidence>
<keyword evidence="5" id="KW-1185">Reference proteome</keyword>
<dbReference type="AlphaFoldDB" id="A0A9R0J6N3"/>
<reference evidence="6" key="2">
    <citation type="submission" date="2025-08" db="UniProtKB">
        <authorList>
            <consortium name="RefSeq"/>
        </authorList>
    </citation>
    <scope>IDENTIFICATION</scope>
    <source>
        <tissue evidence="6">Leaf</tissue>
    </source>
</reference>
<evidence type="ECO:0000256" key="1">
    <source>
        <dbReference type="ARBA" id="ARBA00005771"/>
    </source>
</evidence>
<name>A0A9R0J6N3_SPIOL</name>
<sequence length="324" mass="37823">MNSTITAALTTEEELQQLKSSLPNELWFNSYPMYFYQNCWNIILESTISCQNHFKAQDSDIFIASIPKTGTTWLKSLIFSIFNRKNYPISENPLLKHNPHELIPQLESIIYANPQNPDLKTLEKKLNYPRILGTHLPIQSLPTSIKNSNCKIIYICRNPFDTFVSSWLFYLNYDENTNVKDDMIEEYFGKFCEGKFPFGGFEDHVLGYWKESLERSGKVMFMKFEDLKDDPKSELKKLGEFVACPFSSEEEEDGVIDEIVKMCSIEKLKEVEANKSGRVYSFIENKWFFRKGEVGDWVNYLNPCMVERFEKVMSEKFAGYGLEL</sequence>
<gene>
    <name evidence="6" type="primary">LOC110800851</name>
</gene>
<organism evidence="5 6">
    <name type="scientific">Spinacia oleracea</name>
    <name type="common">Spinach</name>
    <dbReference type="NCBI Taxonomy" id="3562"/>
    <lineage>
        <taxon>Eukaryota</taxon>
        <taxon>Viridiplantae</taxon>
        <taxon>Streptophyta</taxon>
        <taxon>Embryophyta</taxon>
        <taxon>Tracheophyta</taxon>
        <taxon>Spermatophyta</taxon>
        <taxon>Magnoliopsida</taxon>
        <taxon>eudicotyledons</taxon>
        <taxon>Gunneridae</taxon>
        <taxon>Pentapetalae</taxon>
        <taxon>Caryophyllales</taxon>
        <taxon>Chenopodiaceae</taxon>
        <taxon>Chenopodioideae</taxon>
        <taxon>Anserineae</taxon>
        <taxon>Spinacia</taxon>
    </lineage>
</organism>
<feature type="domain" description="Sulfotransferase" evidence="4">
    <location>
        <begin position="58"/>
        <end position="320"/>
    </location>
</feature>
<accession>A0A9R0J6N3</accession>
<dbReference type="InterPro" id="IPR027417">
    <property type="entry name" value="P-loop_NTPase"/>
</dbReference>
<dbReference type="EC" id="2.8.2.-" evidence="3"/>